<feature type="transmembrane region" description="Helical" evidence="1">
    <location>
        <begin position="357"/>
        <end position="379"/>
    </location>
</feature>
<feature type="transmembrane region" description="Helical" evidence="1">
    <location>
        <begin position="385"/>
        <end position="403"/>
    </location>
</feature>
<feature type="transmembrane region" description="Helical" evidence="1">
    <location>
        <begin position="455"/>
        <end position="476"/>
    </location>
</feature>
<feature type="transmembrane region" description="Helical" evidence="1">
    <location>
        <begin position="120"/>
        <end position="140"/>
    </location>
</feature>
<gene>
    <name evidence="2" type="primary">bacB</name>
</gene>
<organism evidence="2">
    <name type="scientific">Bacillus sp. Xin1</name>
    <dbReference type="NCBI Taxonomy" id="2740676"/>
    <lineage>
        <taxon>Bacteria</taxon>
        <taxon>Bacillati</taxon>
        <taxon>Bacillota</taxon>
        <taxon>Bacilli</taxon>
        <taxon>Bacillales</taxon>
        <taxon>Bacillaceae</taxon>
        <taxon>Bacillus</taxon>
    </lineage>
</organism>
<protein>
    <submittedName>
        <fullName evidence="2">BacB</fullName>
    </submittedName>
</protein>
<evidence type="ECO:0000256" key="1">
    <source>
        <dbReference type="SAM" id="Phobius"/>
    </source>
</evidence>
<name>A0A7D5HMX9_9BACI</name>
<feature type="transmembrane region" description="Helical" evidence="1">
    <location>
        <begin position="219"/>
        <end position="240"/>
    </location>
</feature>
<feature type="transmembrane region" description="Helical" evidence="1">
    <location>
        <begin position="280"/>
        <end position="298"/>
    </location>
</feature>
<reference evidence="2" key="1">
    <citation type="submission" date="2020-06" db="EMBL/GenBank/DDBJ databases">
        <title>Identification and characterization of a novel circular bacteriocin, bacicyclicin XIN-1 from Bacillus xiangshan Xin1.</title>
        <authorList>
            <person name="Xin B."/>
        </authorList>
    </citation>
    <scope>NUCLEOTIDE SEQUENCE</scope>
    <source>
        <strain evidence="2">Xin1</strain>
    </source>
</reference>
<accession>A0A7D5HMX9</accession>
<feature type="transmembrane region" description="Helical" evidence="1">
    <location>
        <begin position="39"/>
        <end position="66"/>
    </location>
</feature>
<dbReference type="EMBL" id="MT588114">
    <property type="protein sequence ID" value="QLA09666.1"/>
    <property type="molecule type" value="Genomic_DNA"/>
</dbReference>
<sequence>MIHNKLLIIKLTILNQFRQSMDIKSKELKKEYPYIPMKIIPIITLILCIMGLIVPLITSVILASLLIYTNDYIYSLYIYIYIYNLKNLINKFEINSGKINERISFIKYSSNKYLYNLFKIYNPINFIPIIIFLLSFLIKAILNQDIIFTFLIISCILTIYFITKRIDVFFQLLSLVNFSYISYILHSISSEIKWNNILKIDYFIKDNKNIIKLDWNQIFTYYFSSILLLSLTSLLIYKLINNINKTNKNIKKEKKMKKNLSKDILVYLNFSNSLTLNRKLSLWIPLGPMMIISIPLFINIPSQKYLFIIFMGIIVCLYTKRFMYQYTYFFHYFTNKKEKQLFKLNFKNLFNILKTKLLILLINQLTLIIYIYGLYITIFWNNIQFTDLLILTFVYIVSLTIPLSEKKFIIFDFQTLKLNKDNDYGGTMEVLYSMCLIILFFVNLGLEVNNIKFDISFLTILLPFLFLIFSVTKVYLNIKIWGIHHENN</sequence>
<feature type="transmembrane region" description="Helical" evidence="1">
    <location>
        <begin position="146"/>
        <end position="162"/>
    </location>
</feature>
<feature type="transmembrane region" description="Helical" evidence="1">
    <location>
        <begin position="304"/>
        <end position="323"/>
    </location>
</feature>
<dbReference type="AlphaFoldDB" id="A0A7D5HMX9"/>
<feature type="transmembrane region" description="Helical" evidence="1">
    <location>
        <begin position="169"/>
        <end position="188"/>
    </location>
</feature>
<keyword evidence="1" id="KW-0812">Transmembrane</keyword>
<keyword evidence="1" id="KW-0472">Membrane</keyword>
<feature type="transmembrane region" description="Helical" evidence="1">
    <location>
        <begin position="424"/>
        <end position="443"/>
    </location>
</feature>
<proteinExistence type="predicted"/>
<keyword evidence="1" id="KW-1133">Transmembrane helix</keyword>
<evidence type="ECO:0000313" key="2">
    <source>
        <dbReference type="EMBL" id="QLA09666.1"/>
    </source>
</evidence>